<dbReference type="InterPro" id="IPR053137">
    <property type="entry name" value="NLR-like"/>
</dbReference>
<dbReference type="EMBL" id="MTYI01000121">
    <property type="protein sequence ID" value="PNP51615.1"/>
    <property type="molecule type" value="Genomic_DNA"/>
</dbReference>
<dbReference type="Pfam" id="PF13374">
    <property type="entry name" value="TPR_10"/>
    <property type="match status" value="2"/>
</dbReference>
<protein>
    <recommendedName>
        <fullName evidence="2">NB-ARC domain-containing protein</fullName>
    </recommendedName>
</protein>
<comment type="caution">
    <text evidence="3">The sequence shown here is derived from an EMBL/GenBank/DDBJ whole genome shotgun (WGS) entry which is preliminary data.</text>
</comment>
<dbReference type="InterPro" id="IPR002182">
    <property type="entry name" value="NB-ARC"/>
</dbReference>
<name>A0A2K0U1F9_TRIHA</name>
<dbReference type="SMART" id="SM00028">
    <property type="entry name" value="TPR"/>
    <property type="match status" value="6"/>
</dbReference>
<dbReference type="Gene3D" id="1.25.40.10">
    <property type="entry name" value="Tetratricopeptide repeat domain"/>
    <property type="match status" value="2"/>
</dbReference>
<dbReference type="InterPro" id="IPR011990">
    <property type="entry name" value="TPR-like_helical_dom_sf"/>
</dbReference>
<dbReference type="Proteomes" id="UP000236290">
    <property type="component" value="Unassembled WGS sequence"/>
</dbReference>
<dbReference type="GO" id="GO:0043531">
    <property type="term" value="F:ADP binding"/>
    <property type="evidence" value="ECO:0007669"/>
    <property type="project" value="InterPro"/>
</dbReference>
<reference evidence="3 4" key="1">
    <citation type="submission" date="2017-02" db="EMBL/GenBank/DDBJ databases">
        <title>Genomes of Trichoderma spp. with biocontrol activity.</title>
        <authorList>
            <person name="Gardiner D."/>
            <person name="Kazan K."/>
            <person name="Vos C."/>
            <person name="Harvey P."/>
        </authorList>
    </citation>
    <scope>NUCLEOTIDE SEQUENCE [LARGE SCALE GENOMIC DNA]</scope>
    <source>
        <strain evidence="3 4">Tr1</strain>
    </source>
</reference>
<proteinExistence type="predicted"/>
<evidence type="ECO:0000256" key="1">
    <source>
        <dbReference type="PROSITE-ProRule" id="PRU00339"/>
    </source>
</evidence>
<dbReference type="InterPro" id="IPR027417">
    <property type="entry name" value="P-loop_NTPase"/>
</dbReference>
<gene>
    <name evidence="3" type="ORF">THARTR1_07732</name>
</gene>
<dbReference type="AlphaFoldDB" id="A0A2K0U1F9"/>
<accession>A0A2K0U1F9</accession>
<dbReference type="SUPFAM" id="SSF48452">
    <property type="entry name" value="TPR-like"/>
    <property type="match status" value="1"/>
</dbReference>
<dbReference type="SUPFAM" id="SSF52540">
    <property type="entry name" value="P-loop containing nucleoside triphosphate hydrolases"/>
    <property type="match status" value="1"/>
</dbReference>
<dbReference type="PANTHER" id="PTHR46082:SF6">
    <property type="entry name" value="AAA+ ATPASE DOMAIN-CONTAINING PROTEIN-RELATED"/>
    <property type="match status" value="1"/>
</dbReference>
<dbReference type="OrthoDB" id="626167at2759"/>
<dbReference type="Pfam" id="PF00931">
    <property type="entry name" value="NB-ARC"/>
    <property type="match status" value="1"/>
</dbReference>
<dbReference type="Pfam" id="PF13424">
    <property type="entry name" value="TPR_12"/>
    <property type="match status" value="3"/>
</dbReference>
<feature type="repeat" description="TPR" evidence="1">
    <location>
        <begin position="371"/>
        <end position="404"/>
    </location>
</feature>
<dbReference type="InterPro" id="IPR019734">
    <property type="entry name" value="TPR_rpt"/>
</dbReference>
<feature type="domain" description="NB-ARC" evidence="2">
    <location>
        <begin position="1"/>
        <end position="159"/>
    </location>
</feature>
<dbReference type="Gene3D" id="3.40.50.300">
    <property type="entry name" value="P-loop containing nucleotide triphosphate hydrolases"/>
    <property type="match status" value="1"/>
</dbReference>
<evidence type="ECO:0000313" key="3">
    <source>
        <dbReference type="EMBL" id="PNP51615.1"/>
    </source>
</evidence>
<dbReference type="PANTHER" id="PTHR46082">
    <property type="entry name" value="ATP/GTP-BINDING PROTEIN-RELATED"/>
    <property type="match status" value="1"/>
</dbReference>
<evidence type="ECO:0000259" key="2">
    <source>
        <dbReference type="Pfam" id="PF00931"/>
    </source>
</evidence>
<keyword evidence="1" id="KW-0802">TPR repeat</keyword>
<sequence>MAVFGLGGVGKTQLALEFAYRTRERNPKCSVFWVPVTDNLAFERAYMQIGRNCNVPGIDAKGADVKQLVKDALSDKRFGPWLMIMDNADDTTVVFPQPTQGELFVPALADYLPPSLEGSVLFTTRNRKVAVKQAASNIICLEIMGPDDAHNLLKKSLIRQEILSDVSATKELLNLLGFLPLAIIQAAAYINENDTTIDEYTSLYDDNETEMMKVLSEDFDVQGRYNTTKNSIATTWLISLSQINRTNPTAIEFLSFMACMTNQNIHQSLLPPAPSKKQGLEAIGALKSYSFIKKREGSNGFDMHRLVHLAMRNWLRNGGNLQVWVDKAIVRLAELLPAGGHKDRATWTAYLPHAKYLLATTRATESAPDVVALAEKLGQCLYSNGEYYEAQKAFEHALELRIKVSGLENRDALRSMFGLAEALDHQGKHKLAERHHREILELRKKVLGPKDVEVGRSMNYLAQALYDGGNYIEAEKWHREALALQNEVLHSEHPNTLTTRGYLAQTLGKQGKYEEAEEMHRNLLKTQLRIQGEEYPGTLATMSCLGVAQGDLGNYAEAEQTHRRVLNLRLRILGSRHPHTLITQRWLADALVRQAKYEEAYALNQETLKAQVESLGPKHPNTILTLGNLGDIRFFQDQADRAEQVYRQVLAVQSEVLGPEHPETLDSMNGLARALEKQPGKQAEARALYQKTWECRVKVLGPEHPKTLGTQRCLFGE</sequence>
<evidence type="ECO:0000313" key="4">
    <source>
        <dbReference type="Proteomes" id="UP000236290"/>
    </source>
</evidence>
<organism evidence="3 4">
    <name type="scientific">Trichoderma harzianum</name>
    <name type="common">Hypocrea lixii</name>
    <dbReference type="NCBI Taxonomy" id="5544"/>
    <lineage>
        <taxon>Eukaryota</taxon>
        <taxon>Fungi</taxon>
        <taxon>Dikarya</taxon>
        <taxon>Ascomycota</taxon>
        <taxon>Pezizomycotina</taxon>
        <taxon>Sordariomycetes</taxon>
        <taxon>Hypocreomycetidae</taxon>
        <taxon>Hypocreales</taxon>
        <taxon>Hypocreaceae</taxon>
        <taxon>Trichoderma</taxon>
    </lineage>
</organism>
<dbReference type="PROSITE" id="PS50005">
    <property type="entry name" value="TPR"/>
    <property type="match status" value="1"/>
</dbReference>